<dbReference type="RefSeq" id="WP_344608683.1">
    <property type="nucleotide sequence ID" value="NZ_BAAAHE010000047.1"/>
</dbReference>
<organism evidence="1 2">
    <name type="scientific">Sporichthya brevicatena</name>
    <dbReference type="NCBI Taxonomy" id="171442"/>
    <lineage>
        <taxon>Bacteria</taxon>
        <taxon>Bacillati</taxon>
        <taxon>Actinomycetota</taxon>
        <taxon>Actinomycetes</taxon>
        <taxon>Sporichthyales</taxon>
        <taxon>Sporichthyaceae</taxon>
        <taxon>Sporichthya</taxon>
    </lineage>
</organism>
<evidence type="ECO:0000313" key="1">
    <source>
        <dbReference type="EMBL" id="GAA0634462.1"/>
    </source>
</evidence>
<reference evidence="1 2" key="1">
    <citation type="journal article" date="2019" name="Int. J. Syst. Evol. Microbiol.">
        <title>The Global Catalogue of Microorganisms (GCM) 10K type strain sequencing project: providing services to taxonomists for standard genome sequencing and annotation.</title>
        <authorList>
            <consortium name="The Broad Institute Genomics Platform"/>
            <consortium name="The Broad Institute Genome Sequencing Center for Infectious Disease"/>
            <person name="Wu L."/>
            <person name="Ma J."/>
        </authorList>
    </citation>
    <scope>NUCLEOTIDE SEQUENCE [LARGE SCALE GENOMIC DNA]</scope>
    <source>
        <strain evidence="1 2">JCM 10671</strain>
    </source>
</reference>
<evidence type="ECO:0000313" key="2">
    <source>
        <dbReference type="Proteomes" id="UP001500957"/>
    </source>
</evidence>
<accession>A0ABN1H9M0</accession>
<comment type="caution">
    <text evidence="1">The sequence shown here is derived from an EMBL/GenBank/DDBJ whole genome shotgun (WGS) entry which is preliminary data.</text>
</comment>
<keyword evidence="2" id="KW-1185">Reference proteome</keyword>
<sequence>MTVVMPPMTEAQEQAWLTLFQLSERLGRTWSLVGGQMVHLYCAERGFAPNRPTEDADTVLDVRGQPGIVGRFTRALMDLGWASAGESPDGHQHRWTRGAAQLDVLIPTHVGPRAAGRRGATGGTTVQAPGGQQAIDRAELVVVDVRGVVGEVSRPNMTGALVIKAAAQQNKSDRHRDRHLHDFAVLAAMVQRSDALAATLRPRDVGYLRRTLADLDARPDVIASIAGADRGVDVLARIVG</sequence>
<protein>
    <submittedName>
        <fullName evidence="1">Uncharacterized protein</fullName>
    </submittedName>
</protein>
<dbReference type="EMBL" id="BAAAHE010000047">
    <property type="protein sequence ID" value="GAA0634462.1"/>
    <property type="molecule type" value="Genomic_DNA"/>
</dbReference>
<proteinExistence type="predicted"/>
<name>A0ABN1H9M0_9ACTN</name>
<dbReference type="Proteomes" id="UP001500957">
    <property type="component" value="Unassembled WGS sequence"/>
</dbReference>
<gene>
    <name evidence="1" type="ORF">GCM10009547_43120</name>
</gene>